<keyword evidence="7" id="KW-1185">Reference proteome</keyword>
<dbReference type="Gene3D" id="3.10.20.70">
    <property type="entry name" value="Glutamine synthetase, N-terminal domain"/>
    <property type="match status" value="1"/>
</dbReference>
<name>A0A317E9U5_9PROT</name>
<accession>A0A317E9U5</accession>
<comment type="caution">
    <text evidence="6">The sequence shown here is derived from an EMBL/GenBank/DDBJ whole genome shotgun (WGS) entry which is preliminary data.</text>
</comment>
<evidence type="ECO:0000256" key="1">
    <source>
        <dbReference type="ARBA" id="ARBA00001946"/>
    </source>
</evidence>
<dbReference type="InterPro" id="IPR008146">
    <property type="entry name" value="Gln_synth_cat_dom"/>
</dbReference>
<reference evidence="7" key="1">
    <citation type="submission" date="2018-05" db="EMBL/GenBank/DDBJ databases">
        <title>Zavarzinia sp. HR-AS.</title>
        <authorList>
            <person name="Lee Y."/>
            <person name="Jeon C.O."/>
        </authorList>
    </citation>
    <scope>NUCLEOTIDE SEQUENCE [LARGE SCALE GENOMIC DNA]</scope>
    <source>
        <strain evidence="7">DSM 1231</strain>
    </source>
</reference>
<dbReference type="SMART" id="SM01230">
    <property type="entry name" value="Gln-synt_C"/>
    <property type="match status" value="1"/>
</dbReference>
<organism evidence="6 7">
    <name type="scientific">Zavarzinia compransoris</name>
    <dbReference type="NCBI Taxonomy" id="1264899"/>
    <lineage>
        <taxon>Bacteria</taxon>
        <taxon>Pseudomonadati</taxon>
        <taxon>Pseudomonadota</taxon>
        <taxon>Alphaproteobacteria</taxon>
        <taxon>Rhodospirillales</taxon>
        <taxon>Zavarziniaceae</taxon>
        <taxon>Zavarzinia</taxon>
    </lineage>
</organism>
<dbReference type="Gene3D" id="3.30.590.10">
    <property type="entry name" value="Glutamine synthetase/guanido kinase, catalytic domain"/>
    <property type="match status" value="1"/>
</dbReference>
<gene>
    <name evidence="6" type="ORF">DKG75_07945</name>
</gene>
<keyword evidence="2" id="KW-0436">Ligase</keyword>
<evidence type="ECO:0000256" key="3">
    <source>
        <dbReference type="PROSITE-ProRule" id="PRU01331"/>
    </source>
</evidence>
<comment type="similarity">
    <text evidence="3 4">Belongs to the glutamine synthetase family.</text>
</comment>
<dbReference type="GO" id="GO:0006542">
    <property type="term" value="P:glutamine biosynthetic process"/>
    <property type="evidence" value="ECO:0007669"/>
    <property type="project" value="InterPro"/>
</dbReference>
<evidence type="ECO:0000313" key="7">
    <source>
        <dbReference type="Proteomes" id="UP000246077"/>
    </source>
</evidence>
<feature type="domain" description="GS catalytic" evidence="5">
    <location>
        <begin position="142"/>
        <end position="500"/>
    </location>
</feature>
<evidence type="ECO:0000256" key="2">
    <source>
        <dbReference type="ARBA" id="ARBA00022598"/>
    </source>
</evidence>
<sequence>MNQHSPIDTPNTELAKYVADEARRALVARVGEKIRKLGIEHVYFQFVSVTGRVMGKSVPAAHWAAIANKGVQLWYGAIADVCADRRGNYIGYGSNAAELVALPDPETFCQLPWNPRIGRVFCTVFRHREEEVNPGGFLTSDARGNLRRIHDKFKRDHGGLHLRIGCEPEMMWLKRGPDGKFAGGTTKPFAYHIDQFEQLSHVILKVNDYARAMGLDMIQSDHEDAPGQVELNITFDDPLRNADRLTTYRQICAQVARENNLIATFMTKPFMGMSANGCHHNVSLWTGGEDILNPLGHDGELPGMEELFTYRKGGKNEFLRDDGHWMPPETGLHAIGGMLRHLPALTCIGASTVNSYRRLADLGFWAPVYADWGFQNRTVAVRVSAPGRLEYRAVDSLVNPYLMAGALLVAFDDGLVGRIDPGTPEQRNIYEAMEAGKIVHRIPSDLREALDALEKDRVIADGALPDEMMRCFMHLKRDEWERFIATVTEWDFDRYLEFLP</sequence>
<dbReference type="AlphaFoldDB" id="A0A317E9U5"/>
<dbReference type="PROSITE" id="PS51987">
    <property type="entry name" value="GS_CATALYTIC"/>
    <property type="match status" value="1"/>
</dbReference>
<dbReference type="PANTHER" id="PTHR43785:SF12">
    <property type="entry name" value="TYPE-1 GLUTAMINE SYNTHETASE 2"/>
    <property type="match status" value="1"/>
</dbReference>
<dbReference type="InterPro" id="IPR014746">
    <property type="entry name" value="Gln_synth/guanido_kin_cat_dom"/>
</dbReference>
<dbReference type="OrthoDB" id="9807095at2"/>
<dbReference type="PANTHER" id="PTHR43785">
    <property type="entry name" value="GAMMA-GLUTAMYLPUTRESCINE SYNTHETASE"/>
    <property type="match status" value="1"/>
</dbReference>
<dbReference type="Pfam" id="PF00120">
    <property type="entry name" value="Gln-synt_C"/>
    <property type="match status" value="2"/>
</dbReference>
<evidence type="ECO:0000313" key="6">
    <source>
        <dbReference type="EMBL" id="PWR21905.1"/>
    </source>
</evidence>
<dbReference type="RefSeq" id="WP_109920549.1">
    <property type="nucleotide sequence ID" value="NZ_QGLF01000002.1"/>
</dbReference>
<protein>
    <submittedName>
        <fullName evidence="6">Glutamine synthetase</fullName>
    </submittedName>
</protein>
<evidence type="ECO:0000256" key="4">
    <source>
        <dbReference type="RuleBase" id="RU000384"/>
    </source>
</evidence>
<dbReference type="GO" id="GO:0004356">
    <property type="term" value="F:glutamine synthetase activity"/>
    <property type="evidence" value="ECO:0007669"/>
    <property type="project" value="InterPro"/>
</dbReference>
<evidence type="ECO:0000259" key="5">
    <source>
        <dbReference type="PROSITE" id="PS51987"/>
    </source>
</evidence>
<dbReference type="Proteomes" id="UP000246077">
    <property type="component" value="Unassembled WGS sequence"/>
</dbReference>
<dbReference type="SUPFAM" id="SSF54368">
    <property type="entry name" value="Glutamine synthetase, N-terminal domain"/>
    <property type="match status" value="1"/>
</dbReference>
<dbReference type="SUPFAM" id="SSF55931">
    <property type="entry name" value="Glutamine synthetase/guanido kinase"/>
    <property type="match status" value="1"/>
</dbReference>
<dbReference type="InterPro" id="IPR036651">
    <property type="entry name" value="Gln_synt_N_sf"/>
</dbReference>
<comment type="cofactor">
    <cofactor evidence="1">
        <name>Mg(2+)</name>
        <dbReference type="ChEBI" id="CHEBI:18420"/>
    </cofactor>
</comment>
<proteinExistence type="inferred from homology"/>
<dbReference type="EMBL" id="QGLF01000002">
    <property type="protein sequence ID" value="PWR21905.1"/>
    <property type="molecule type" value="Genomic_DNA"/>
</dbReference>